<name>A0ABR8Z4H2_9MICO</name>
<protein>
    <submittedName>
        <fullName evidence="2">DUF4350 domain-containing protein</fullName>
    </submittedName>
</protein>
<dbReference type="InterPro" id="IPR025646">
    <property type="entry name" value="DUF4350"/>
</dbReference>
<gene>
    <name evidence="2" type="ORF">H9624_12120</name>
</gene>
<evidence type="ECO:0000313" key="2">
    <source>
        <dbReference type="EMBL" id="MBD8063062.1"/>
    </source>
</evidence>
<evidence type="ECO:0000259" key="1">
    <source>
        <dbReference type="Pfam" id="PF14258"/>
    </source>
</evidence>
<proteinExistence type="predicted"/>
<sequence>MSTEVLTPEARVRSRRPVLFLVVAALVAVAAVVAIVVGRGSTSAVPLAPDNPQPAGAQAAATILGEQGVRVRTVSTTADAVRVAGPGTTLLVTATGRLDDDQLAAVRDTGADLVLGQPTFLPDLEPLTDRVEPSPVGSDVPVPAACADPDATAAGTLSRSVGGVVALGDDVELCFPTAEGAGALATWEQDGRAVAVLADATLLSNEHLADAGNAALVLRLLGGNEELVWYLPTVGDTVGDDDAGGTAALVPPTVRVLGLQLLVLTVVVLLWGGRRLGRVVTEPMPVVVRSAETTLGRGRLYRRARDHAHAAAGLRAGCATRVATRLGVPPSARPEVLVAAVARATGREEAAVGALLYGPPPTSDAGLTRLTHELDTLESEVHPS</sequence>
<dbReference type="EMBL" id="JACSPO010000007">
    <property type="protein sequence ID" value="MBD8063062.1"/>
    <property type="molecule type" value="Genomic_DNA"/>
</dbReference>
<keyword evidence="3" id="KW-1185">Reference proteome</keyword>
<feature type="domain" description="DUF4350" evidence="1">
    <location>
        <begin position="49"/>
        <end position="221"/>
    </location>
</feature>
<accession>A0ABR8Z4H2</accession>
<dbReference type="RefSeq" id="WP_251840164.1">
    <property type="nucleotide sequence ID" value="NZ_JACSPO010000007.1"/>
</dbReference>
<dbReference type="Proteomes" id="UP000661894">
    <property type="component" value="Unassembled WGS sequence"/>
</dbReference>
<evidence type="ECO:0000313" key="3">
    <source>
        <dbReference type="Proteomes" id="UP000661894"/>
    </source>
</evidence>
<dbReference type="Pfam" id="PF14258">
    <property type="entry name" value="DUF4350"/>
    <property type="match status" value="1"/>
</dbReference>
<organism evidence="2 3">
    <name type="scientific">Oceanitalea stevensii</name>
    <dbReference type="NCBI Taxonomy" id="2763072"/>
    <lineage>
        <taxon>Bacteria</taxon>
        <taxon>Bacillati</taxon>
        <taxon>Actinomycetota</taxon>
        <taxon>Actinomycetes</taxon>
        <taxon>Micrococcales</taxon>
        <taxon>Bogoriellaceae</taxon>
        <taxon>Georgenia</taxon>
    </lineage>
</organism>
<comment type="caution">
    <text evidence="2">The sequence shown here is derived from an EMBL/GenBank/DDBJ whole genome shotgun (WGS) entry which is preliminary data.</text>
</comment>
<reference evidence="2 3" key="1">
    <citation type="submission" date="2020-08" db="EMBL/GenBank/DDBJ databases">
        <title>A Genomic Blueprint of the Chicken Gut Microbiome.</title>
        <authorList>
            <person name="Gilroy R."/>
            <person name="Ravi A."/>
            <person name="Getino M."/>
            <person name="Pursley I."/>
            <person name="Horton D.L."/>
            <person name="Alikhan N.-F."/>
            <person name="Baker D."/>
            <person name="Gharbi K."/>
            <person name="Hall N."/>
            <person name="Watson M."/>
            <person name="Adriaenssens E.M."/>
            <person name="Foster-Nyarko E."/>
            <person name="Jarju S."/>
            <person name="Secka A."/>
            <person name="Antonio M."/>
            <person name="Oren A."/>
            <person name="Chaudhuri R."/>
            <person name="La Ragione R.M."/>
            <person name="Hildebrand F."/>
            <person name="Pallen M.J."/>
        </authorList>
    </citation>
    <scope>NUCLEOTIDE SEQUENCE [LARGE SCALE GENOMIC DNA]</scope>
    <source>
        <strain evidence="2 3">Sa1BUA1</strain>
    </source>
</reference>